<protein>
    <submittedName>
        <fullName evidence="1">Uncharacterized protein</fullName>
    </submittedName>
</protein>
<evidence type="ECO:0000313" key="2">
    <source>
        <dbReference type="Proteomes" id="UP000309872"/>
    </source>
</evidence>
<keyword evidence="2" id="KW-1185">Reference proteome</keyword>
<dbReference type="EMBL" id="SUKA01000007">
    <property type="protein sequence ID" value="TJY62680.1"/>
    <property type="molecule type" value="Genomic_DNA"/>
</dbReference>
<proteinExistence type="predicted"/>
<sequence>MSNVNITVYDGKSVAEAAQRVEAVKKEVLAAIDGVKGNIAPADPAPSEDGVYKAKEAGTYANLGGLIAKEGYATYFTRKDGVWSLFSEDKTLGDVADGPGASADLPASQRFVTEVLGEIPDVSGLLEKGGYTGTAQDIHIEIQEVNESVPNITPLEQNISTLQTNKEDKSNKENYITNSYTKYPSSSAVLSALQTREVSSNKSNAIDSSSIKFPTNRAVKDYVDEKLNVVTDTRFGGVIDSSVDLTNVSQKIWFFAVPGTYQISEGELTTTAELSIIARNGSEWTVEGIYIDVTKEWVVCDTIEEMRTMNEYYIGLITSGLVKGVQLLGYYEKGDTPAPIEYYLSNTTETDDGGSIIEVGGIKLETKSKLSLQHFGGKEDSIFDSYPAFKNLVNFNNRNDYSLVVEGDFLFKGDGDDLLIYTDVDLTNANITMDPNGNIDFKIRCLPRPATVFNTQDLDESDRIIVLNAVETAINEDTKVLTGLAFEKLANRYCCLRTLTSRRTSDLVETNRLVTPQTWYKEENFFVDINGNIEGTFYNDDLDLVGNDNIANYSIRGFDYKQKREFKGGNVVYTTSNTALGSSGYRQIGFYFEGLTNLVISNPKVDLWGIKNKMFGYIRLLECYNVSVNNFSAIPANHTLTSGGSSYVLNLTDCQNLLIDKYTCPDLLNLDQWGSICGHRSYNIKYSNCVTSRIDCHYRGYDWTIEKCKIGHQGIRYSGGGRWVVKDIDVYKSPYVMGARGDYGGEFKGDIYLENITLYTLNDENNGVISIDVADDATNAYNLHPNKPNEIIPAGGYNIYMKNVKFSNALSVSLRESCFASALRVPQNSELTQNIKLPNLYVDTVNFENVGADPKKNEFSIIRFGRSYVFMKIKQGENGSNVSESSSVEKPLFKEINNQILEVRNVNFYRDSAENLLRFNQFNDSDFNNSDNKNMVPMPLIKLFECVNVSPITRVYRTKIEANNCSLSNAFSSLYTGFYSYNKWDIKGGYIFIKDFNYPMISGNSLQGDIAINNVIIDCLDSTLDARIATFLFSTTDYPSPTLTPRLWMINNYQRRVRNNYISDKLRDRLQVMSDNLVSGGNKGFTISYVESTLVGSIENYIDIIDDHSKLPTFNNSNAYSNLRILYSTSIAKEELYYDRVNFRWINQYGALAGSRKYGTTAQRPLITDVPIGYTYFDTSLSYNITSNGTTWVDATGTTV</sequence>
<dbReference type="OrthoDB" id="690204at2"/>
<comment type="caution">
    <text evidence="1">The sequence shown here is derived from an EMBL/GenBank/DDBJ whole genome shotgun (WGS) entry which is preliminary data.</text>
</comment>
<reference evidence="1 2" key="1">
    <citation type="submission" date="2019-04" db="EMBL/GenBank/DDBJ databases">
        <title>Sphingobacterium olei sp. nov., isolated from oil-contaminated soil.</title>
        <authorList>
            <person name="Liu B."/>
        </authorList>
    </citation>
    <scope>NUCLEOTIDE SEQUENCE [LARGE SCALE GENOMIC DNA]</scope>
    <source>
        <strain evidence="1 2">Y3L14</strain>
    </source>
</reference>
<evidence type="ECO:0000313" key="1">
    <source>
        <dbReference type="EMBL" id="TJY62680.1"/>
    </source>
</evidence>
<dbReference type="Proteomes" id="UP000309872">
    <property type="component" value="Unassembled WGS sequence"/>
</dbReference>
<accession>A0A4U0GUC8</accession>
<name>A0A4U0GUC8_9SPHI</name>
<organism evidence="1 2">
    <name type="scientific">Sphingobacterium alkalisoli</name>
    <dbReference type="NCBI Taxonomy" id="1874115"/>
    <lineage>
        <taxon>Bacteria</taxon>
        <taxon>Pseudomonadati</taxon>
        <taxon>Bacteroidota</taxon>
        <taxon>Sphingobacteriia</taxon>
        <taxon>Sphingobacteriales</taxon>
        <taxon>Sphingobacteriaceae</taxon>
        <taxon>Sphingobacterium</taxon>
    </lineage>
</organism>
<dbReference type="RefSeq" id="WP_136822467.1">
    <property type="nucleotide sequence ID" value="NZ_BMJX01000007.1"/>
</dbReference>
<dbReference type="AlphaFoldDB" id="A0A4U0GUC8"/>
<gene>
    <name evidence="1" type="ORF">FAZ19_19620</name>
</gene>